<evidence type="ECO:0000256" key="1">
    <source>
        <dbReference type="SAM" id="Phobius"/>
    </source>
</evidence>
<dbReference type="AlphaFoldDB" id="A0AB33BL26"/>
<organism evidence="2 3">
    <name type="scientific">Acinetobacter pittii</name>
    <name type="common">Acinetobacter genomosp. 3</name>
    <dbReference type="NCBI Taxonomy" id="48296"/>
    <lineage>
        <taxon>Bacteria</taxon>
        <taxon>Pseudomonadati</taxon>
        <taxon>Pseudomonadota</taxon>
        <taxon>Gammaproteobacteria</taxon>
        <taxon>Moraxellales</taxon>
        <taxon>Moraxellaceae</taxon>
        <taxon>Acinetobacter</taxon>
        <taxon>Acinetobacter calcoaceticus/baumannii complex</taxon>
    </lineage>
</organism>
<keyword evidence="1" id="KW-1133">Transmembrane helix</keyword>
<feature type="transmembrane region" description="Helical" evidence="1">
    <location>
        <begin position="6"/>
        <end position="23"/>
    </location>
</feature>
<proteinExistence type="predicted"/>
<dbReference type="RefSeq" id="WP_063098504.1">
    <property type="nucleotide sequence ID" value="NZ_CP015145.1"/>
</dbReference>
<keyword evidence="1" id="KW-0812">Transmembrane</keyword>
<protein>
    <recommendedName>
        <fullName evidence="4">Membrane associated protein</fullName>
    </recommendedName>
</protein>
<evidence type="ECO:0000313" key="2">
    <source>
        <dbReference type="EMBL" id="AMX18908.1"/>
    </source>
</evidence>
<sequence>MKYLKYILILLIFVGLLIFFFDWNTKLNTFIKYNHIFKALYLGEIMKKKNMIMESCSYGKVKDINLKAINLIDPINRGKVQYHANCIKDAKLVYVGIYQNDYGVATYRCYKKDLVLEYSWTDFQDSCSILEVKKEWNIPEKYTIHSLNTP</sequence>
<keyword evidence="1" id="KW-0472">Membrane</keyword>
<evidence type="ECO:0000313" key="3">
    <source>
        <dbReference type="Proteomes" id="UP000076152"/>
    </source>
</evidence>
<reference evidence="2 3" key="1">
    <citation type="submission" date="2016-04" db="EMBL/GenBank/DDBJ databases">
        <title>Complete genome sequencing of OXA-72 bearing Acinetobacter pittii strain IEC338SC.</title>
        <authorList>
            <person name="Brasiliense D.M."/>
            <person name="Lima K.V."/>
            <person name="Souza C.O."/>
            <person name="Dutra L.G."/>
            <person name="Mamizuka E.M."/>
            <person name="Perez-Chaparro P.J."/>
            <person name="McCulloch J.A."/>
        </authorList>
    </citation>
    <scope>NUCLEOTIDE SEQUENCE [LARGE SCALE GENOMIC DNA]</scope>
    <source>
        <strain evidence="2 3">IEC338SC</strain>
    </source>
</reference>
<evidence type="ECO:0008006" key="4">
    <source>
        <dbReference type="Google" id="ProtNLM"/>
    </source>
</evidence>
<dbReference type="Proteomes" id="UP000076152">
    <property type="component" value="Chromosome"/>
</dbReference>
<gene>
    <name evidence="2" type="ORF">IEC338SC_1771</name>
</gene>
<accession>A0AB33BL26</accession>
<name>A0AB33BL26_ACIPI</name>
<dbReference type="EMBL" id="CP015145">
    <property type="protein sequence ID" value="AMX18908.1"/>
    <property type="molecule type" value="Genomic_DNA"/>
</dbReference>